<dbReference type="Proteomes" id="UP000576209">
    <property type="component" value="Unassembled WGS sequence"/>
</dbReference>
<dbReference type="InterPro" id="IPR018736">
    <property type="entry name" value="DUF2279_periplasmic_lipo"/>
</dbReference>
<keyword evidence="3" id="KW-1185">Reference proteome</keyword>
<name>A0A840E6C3_9BACT</name>
<evidence type="ECO:0000313" key="3">
    <source>
        <dbReference type="Proteomes" id="UP000576209"/>
    </source>
</evidence>
<evidence type="ECO:0008006" key="4">
    <source>
        <dbReference type="Google" id="ProtNLM"/>
    </source>
</evidence>
<dbReference type="RefSeq" id="WP_183495525.1">
    <property type="nucleotide sequence ID" value="NZ_JACIFF010000004.1"/>
</dbReference>
<evidence type="ECO:0000256" key="1">
    <source>
        <dbReference type="SAM" id="SignalP"/>
    </source>
</evidence>
<proteinExistence type="predicted"/>
<feature type="chain" id="PRO_5032347098" description="DUF2279 domain-containing protein" evidence="1">
    <location>
        <begin position="23"/>
        <end position="341"/>
    </location>
</feature>
<sequence>MHLTLRILLLVLFTAPAFPALTAQTGSKPRYDYTRLDPLEYTAEPGWLKPAENFNKSRFYTSAGIGAGAYLGFGVGLYSIWYKGYELEGFHTFNDWPEWEQMDKAGHAFTAYFFSRSAFAGLRWSGVRRPVARYTALGVANLLQATIETMDGFSSNWGFSLSDMGANLAGSLVFTAQDILWEEQRILIKVSNDFRPPPDIEITNSREGVTSNLGYIVRERFGDSPFERFLKDYNAQTIWLSVNPASFLPNSPLPQWLNLAVGYGAENVYGAYGNSWRENGVGFSYAPQRYRQWYLSPDLYLSRIPTKKRWVRLTLGILDFIKVPAPALEYSKGKFRGRWLM</sequence>
<gene>
    <name evidence="2" type="ORF">GGR28_001892</name>
</gene>
<evidence type="ECO:0000313" key="2">
    <source>
        <dbReference type="EMBL" id="MBB4079272.1"/>
    </source>
</evidence>
<comment type="caution">
    <text evidence="2">The sequence shown here is derived from an EMBL/GenBank/DDBJ whole genome shotgun (WGS) entry which is preliminary data.</text>
</comment>
<keyword evidence="1" id="KW-0732">Signal</keyword>
<accession>A0A840E6C3</accession>
<dbReference type="Pfam" id="PF10043">
    <property type="entry name" value="DUF2279"/>
    <property type="match status" value="1"/>
</dbReference>
<dbReference type="AlphaFoldDB" id="A0A840E6C3"/>
<protein>
    <recommendedName>
        <fullName evidence="4">DUF2279 domain-containing protein</fullName>
    </recommendedName>
</protein>
<organism evidence="2 3">
    <name type="scientific">Neolewinella aquimaris</name>
    <dbReference type="NCBI Taxonomy" id="1835722"/>
    <lineage>
        <taxon>Bacteria</taxon>
        <taxon>Pseudomonadati</taxon>
        <taxon>Bacteroidota</taxon>
        <taxon>Saprospiria</taxon>
        <taxon>Saprospirales</taxon>
        <taxon>Lewinellaceae</taxon>
        <taxon>Neolewinella</taxon>
    </lineage>
</organism>
<dbReference type="EMBL" id="JACIFF010000004">
    <property type="protein sequence ID" value="MBB4079272.1"/>
    <property type="molecule type" value="Genomic_DNA"/>
</dbReference>
<reference evidence="2 3" key="1">
    <citation type="submission" date="2020-08" db="EMBL/GenBank/DDBJ databases">
        <title>Genomic Encyclopedia of Type Strains, Phase IV (KMG-IV): sequencing the most valuable type-strain genomes for metagenomic binning, comparative biology and taxonomic classification.</title>
        <authorList>
            <person name="Goeker M."/>
        </authorList>
    </citation>
    <scope>NUCLEOTIDE SEQUENCE [LARGE SCALE GENOMIC DNA]</scope>
    <source>
        <strain evidence="2 3">DSM 105137</strain>
    </source>
</reference>
<feature type="signal peptide" evidence="1">
    <location>
        <begin position="1"/>
        <end position="22"/>
    </location>
</feature>